<sequence>MSAPITLANSNPVALGQSQLPLGSPGLMQSSPATQASPTQVAVTVVDPSVTAARVAKYLDALGAPLKMGNDARNIANALTSTMQSVLSQRPDLANAHFDFHSSNGSIEVTSKDLGANDIAWLQGMLNGNASLVASVNAFHSDAVSGYAKWSEADGTPLTASQSDAVSEKADALGGFMSLFQSLGQDAQKYQMKDGDYKLADGSKMDLGQDPTTAAGFLLFAKNAQAAENGTSTFVSTSGNTLFGGRMSVFQNTSVIPNFFPPSGTKSLGFSQTA</sequence>
<evidence type="ECO:0000313" key="2">
    <source>
        <dbReference type="Proteomes" id="UP000183529"/>
    </source>
</evidence>
<accession>A0AAQ1JXR3</accession>
<dbReference type="RefSeq" id="WP_124263225.1">
    <property type="nucleotide sequence ID" value="NZ_CADFGN010000015.1"/>
</dbReference>
<proteinExistence type="predicted"/>
<dbReference type="EMBL" id="FNZM01000023">
    <property type="protein sequence ID" value="SEK13279.1"/>
    <property type="molecule type" value="Genomic_DNA"/>
</dbReference>
<organism evidence="1 2">
    <name type="scientific">Paraburkholderia tropica</name>
    <dbReference type="NCBI Taxonomy" id="92647"/>
    <lineage>
        <taxon>Bacteria</taxon>
        <taxon>Pseudomonadati</taxon>
        <taxon>Pseudomonadota</taxon>
        <taxon>Betaproteobacteria</taxon>
        <taxon>Burkholderiales</taxon>
        <taxon>Burkholderiaceae</taxon>
        <taxon>Paraburkholderia</taxon>
    </lineage>
</organism>
<protein>
    <submittedName>
        <fullName evidence="1">Uncharacterized protein</fullName>
    </submittedName>
</protein>
<name>A0AAQ1JXR3_9BURK</name>
<comment type="caution">
    <text evidence="1">The sequence shown here is derived from an EMBL/GenBank/DDBJ whole genome shotgun (WGS) entry which is preliminary data.</text>
</comment>
<reference evidence="1 2" key="1">
    <citation type="submission" date="2016-10" db="EMBL/GenBank/DDBJ databases">
        <authorList>
            <person name="Varghese N."/>
            <person name="Submissions S."/>
        </authorList>
    </citation>
    <scope>NUCLEOTIDE SEQUENCE [LARGE SCALE GENOMIC DNA]</scope>
    <source>
        <strain evidence="1 2">LMG 22274</strain>
    </source>
</reference>
<evidence type="ECO:0000313" key="1">
    <source>
        <dbReference type="EMBL" id="SEK13279.1"/>
    </source>
</evidence>
<gene>
    <name evidence="1" type="ORF">SAMN05216550_123148</name>
</gene>
<dbReference type="Proteomes" id="UP000183529">
    <property type="component" value="Unassembled WGS sequence"/>
</dbReference>
<dbReference type="AlphaFoldDB" id="A0AAQ1JXR3"/>